<dbReference type="Pfam" id="PF07992">
    <property type="entry name" value="Pyr_redox_2"/>
    <property type="match status" value="1"/>
</dbReference>
<evidence type="ECO:0000256" key="2">
    <source>
        <dbReference type="ARBA" id="ARBA00022630"/>
    </source>
</evidence>
<accession>A0AAV8UU49</accession>
<dbReference type="InterPro" id="IPR023753">
    <property type="entry name" value="FAD/NAD-binding_dom"/>
</dbReference>
<dbReference type="PANTHER" id="PTHR42913">
    <property type="entry name" value="APOPTOSIS-INDUCING FACTOR 1"/>
    <property type="match status" value="1"/>
</dbReference>
<evidence type="ECO:0000256" key="3">
    <source>
        <dbReference type="ARBA" id="ARBA00022827"/>
    </source>
</evidence>
<organism evidence="6 7">
    <name type="scientific">Rhodosorus marinus</name>
    <dbReference type="NCBI Taxonomy" id="101924"/>
    <lineage>
        <taxon>Eukaryota</taxon>
        <taxon>Rhodophyta</taxon>
        <taxon>Stylonematophyceae</taxon>
        <taxon>Stylonematales</taxon>
        <taxon>Stylonemataceae</taxon>
        <taxon>Rhodosorus</taxon>
    </lineage>
</organism>
<name>A0AAV8UU49_9RHOD</name>
<keyword evidence="4" id="KW-0560">Oxidoreductase</keyword>
<dbReference type="InterPro" id="IPR051169">
    <property type="entry name" value="NADH-Q_oxidoreductase"/>
</dbReference>
<dbReference type="PANTHER" id="PTHR42913:SF9">
    <property type="entry name" value="SLR1591 PROTEIN"/>
    <property type="match status" value="1"/>
</dbReference>
<dbReference type="InterPro" id="IPR036188">
    <property type="entry name" value="FAD/NAD-bd_sf"/>
</dbReference>
<evidence type="ECO:0000259" key="5">
    <source>
        <dbReference type="Pfam" id="PF07992"/>
    </source>
</evidence>
<dbReference type="Proteomes" id="UP001157974">
    <property type="component" value="Unassembled WGS sequence"/>
</dbReference>
<sequence length="458" mass="49677">MGRPLESEVVRLVLVGGGHSHQQVVQSLGRSSVESVSDGKRFELVLVSDSKSAMYSGMVPSVVAGGVPDEDASVELEALCRASGWRLITGRVTDVKAAQKEIEIDGTSTLSYDLISFDVGSETRALNGTEAAMKEGANIVLTRPIRDLRGRIDEILASLGPKRNAKVVVVGGGAAGSELAFALRDKLGNKGQITVITSDTNRLGSFTNKRASATVAAEFREHNISLKQGKVSIVDIDFVQMLDRSKMQYDLLVIATGAQGARWMQKTDLDLDPHGFIRVQANLQSAANPEVFASGDCAAFPGSLPKAGVFAVRMGPILLKNLRSSLCMVFQGQAVKSAHLMDFKPQMHMLSLLRTSDGMAIGSKWGLVFRGRWVRSMKNKIDRQWINRFTDQHSSSGFLGPTFRGHPVEGASIILNADVLQENFEDQLSVLDKMAEDANFRQQVINVADNVFDNVNSN</sequence>
<gene>
    <name evidence="6" type="ORF">NDN08_002573</name>
</gene>
<reference evidence="6 7" key="1">
    <citation type="journal article" date="2023" name="Nat. Commun.">
        <title>Origin of minicircular mitochondrial genomes in red algae.</title>
        <authorList>
            <person name="Lee Y."/>
            <person name="Cho C.H."/>
            <person name="Lee Y.M."/>
            <person name="Park S.I."/>
            <person name="Yang J.H."/>
            <person name="West J.A."/>
            <person name="Bhattacharya D."/>
            <person name="Yoon H.S."/>
        </authorList>
    </citation>
    <scope>NUCLEOTIDE SEQUENCE [LARGE SCALE GENOMIC DNA]</scope>
    <source>
        <strain evidence="6 7">CCMP1338</strain>
        <tissue evidence="6">Whole cell</tissue>
    </source>
</reference>
<keyword evidence="7" id="KW-1185">Reference proteome</keyword>
<evidence type="ECO:0000313" key="7">
    <source>
        <dbReference type="Proteomes" id="UP001157974"/>
    </source>
</evidence>
<evidence type="ECO:0000256" key="4">
    <source>
        <dbReference type="ARBA" id="ARBA00023002"/>
    </source>
</evidence>
<comment type="caution">
    <text evidence="6">The sequence shown here is derived from an EMBL/GenBank/DDBJ whole genome shotgun (WGS) entry which is preliminary data.</text>
</comment>
<dbReference type="AlphaFoldDB" id="A0AAV8UU49"/>
<dbReference type="EMBL" id="JAMWBK010000004">
    <property type="protein sequence ID" value="KAJ8906074.1"/>
    <property type="molecule type" value="Genomic_DNA"/>
</dbReference>
<proteinExistence type="predicted"/>
<dbReference type="SUPFAM" id="SSF51905">
    <property type="entry name" value="FAD/NAD(P)-binding domain"/>
    <property type="match status" value="2"/>
</dbReference>
<dbReference type="GO" id="GO:0003955">
    <property type="term" value="F:NAD(P)H dehydrogenase (quinone) activity"/>
    <property type="evidence" value="ECO:0007669"/>
    <property type="project" value="TreeGrafter"/>
</dbReference>
<comment type="cofactor">
    <cofactor evidence="1">
        <name>FAD</name>
        <dbReference type="ChEBI" id="CHEBI:57692"/>
    </cofactor>
</comment>
<feature type="domain" description="FAD/NAD(P)-binding" evidence="5">
    <location>
        <begin position="11"/>
        <end position="306"/>
    </location>
</feature>
<keyword evidence="3" id="KW-0274">FAD</keyword>
<evidence type="ECO:0000256" key="1">
    <source>
        <dbReference type="ARBA" id="ARBA00001974"/>
    </source>
</evidence>
<dbReference type="GO" id="GO:0019646">
    <property type="term" value="P:aerobic electron transport chain"/>
    <property type="evidence" value="ECO:0007669"/>
    <property type="project" value="TreeGrafter"/>
</dbReference>
<dbReference type="Gene3D" id="3.50.50.100">
    <property type="match status" value="1"/>
</dbReference>
<keyword evidence="2" id="KW-0285">Flavoprotein</keyword>
<dbReference type="PRINTS" id="PR00368">
    <property type="entry name" value="FADPNR"/>
</dbReference>
<protein>
    <recommendedName>
        <fullName evidence="5">FAD/NAD(P)-binding domain-containing protein</fullName>
    </recommendedName>
</protein>
<evidence type="ECO:0000313" key="6">
    <source>
        <dbReference type="EMBL" id="KAJ8906074.1"/>
    </source>
</evidence>